<keyword evidence="8" id="KW-0408">Iron</keyword>
<keyword evidence="3 14" id="KW-0813">Transport</keyword>
<dbReference type="GO" id="GO:0015344">
    <property type="term" value="F:siderophore uptake transmembrane transporter activity"/>
    <property type="evidence" value="ECO:0007669"/>
    <property type="project" value="TreeGrafter"/>
</dbReference>
<sequence length="729" mass="79562">MSRLLPVRFLTLSCLLTMGATALAQPDAATSADTAERNAGAEQNDAAPQDLGEMTVHGGMTRYSALKSDTPIMETARSVSVETAEQLQAKGALDLGDAYTYSAGVIGDTYGFATRGDWLKVRGLNVPEYRDSLQALFGNYNNVRPHIYTLEQVEILKGPASVLYGQGSPGGLVNIVSKQPRADQRNELFVQYGSFNHLQLGTDVGGALNDDASLLYRVVAVGRDADTMVDHVNNDTVVLAPSITWRPGLRTEITLLGNYQDTRSKAGAQFLPIAGTLTPAPNGQFIEHSTFLGEPEFDRYNTESQSVTLLANHMINAVWSLDVTARWTRGEADYRQAWPAFIGGSRYVFNDDGSLYENGTVPRTFYISDAMSEQTAIDTRLHADFFDGVLDHEVMFGVQYQDVTTDNDSAYAFALGYDFATGGPDDTLGDTYWINVFNPVYGNVPGDDILDMFYNDAPEARTRDLGVYVNDQVSVGRWRLTAGLRYDEVTTDDGSTEQDDDALSYSIGALYRFDNGLAPYASYAESFEPVVGTDSLTGEALRPQEGRQYEVGLKYEPASGRSQITLAAFDIEQSNLSNPNGLPNAGSQQEGVAEFRGLELESLLDLGLISLEANASRLLSEDPNGRRYASVPENQASAWLAVKPLTQWGGLRAGLGMRYVGESWDGADGLRTPSYTLADAMVGYPLGPWDFSINVRNLTDKNYVATCLARGDCFVGDRRTVVGTLRRSF</sequence>
<reference evidence="19 20" key="1">
    <citation type="submission" date="2018-05" db="EMBL/GenBank/DDBJ databases">
        <title>Abyssibacter profundi OUC007T gen. nov., sp. nov, a marine bacterium isolated from seawater of the Mariana Trench.</title>
        <authorList>
            <person name="Zhou S."/>
        </authorList>
    </citation>
    <scope>NUCLEOTIDE SEQUENCE [LARGE SCALE GENOMIC DNA]</scope>
    <source>
        <strain evidence="19 20">OUC007</strain>
    </source>
</reference>
<evidence type="ECO:0000256" key="13">
    <source>
        <dbReference type="ARBA" id="ARBA00023237"/>
    </source>
</evidence>
<evidence type="ECO:0000256" key="2">
    <source>
        <dbReference type="ARBA" id="ARBA00009810"/>
    </source>
</evidence>
<accession>A0A363UK14</accession>
<dbReference type="SUPFAM" id="SSF56935">
    <property type="entry name" value="Porins"/>
    <property type="match status" value="1"/>
</dbReference>
<dbReference type="NCBIfam" id="TIGR01783">
    <property type="entry name" value="TonB-siderophor"/>
    <property type="match status" value="1"/>
</dbReference>
<evidence type="ECO:0000256" key="14">
    <source>
        <dbReference type="PROSITE-ProRule" id="PRU01360"/>
    </source>
</evidence>
<evidence type="ECO:0000256" key="15">
    <source>
        <dbReference type="RuleBase" id="RU003357"/>
    </source>
</evidence>
<comment type="similarity">
    <text evidence="2 14 15">Belongs to the TonB-dependent receptor family.</text>
</comment>
<keyword evidence="10 15" id="KW-0798">TonB box</keyword>
<proteinExistence type="inferred from homology"/>
<dbReference type="Pfam" id="PF07715">
    <property type="entry name" value="Plug"/>
    <property type="match status" value="1"/>
</dbReference>
<protein>
    <submittedName>
        <fullName evidence="19">TonB-dependent siderophore receptor</fullName>
    </submittedName>
</protein>
<name>A0A363UK14_9GAMM</name>
<keyword evidence="9" id="KW-0406">Ion transport</keyword>
<feature type="chain" id="PRO_5016578348" evidence="16">
    <location>
        <begin position="25"/>
        <end position="729"/>
    </location>
</feature>
<dbReference type="PROSITE" id="PS52016">
    <property type="entry name" value="TONB_DEPENDENT_REC_3"/>
    <property type="match status" value="1"/>
</dbReference>
<dbReference type="Pfam" id="PF00593">
    <property type="entry name" value="TonB_dep_Rec_b-barrel"/>
    <property type="match status" value="1"/>
</dbReference>
<evidence type="ECO:0000256" key="5">
    <source>
        <dbReference type="ARBA" id="ARBA00022496"/>
    </source>
</evidence>
<evidence type="ECO:0000259" key="18">
    <source>
        <dbReference type="Pfam" id="PF07715"/>
    </source>
</evidence>
<dbReference type="InterPro" id="IPR039426">
    <property type="entry name" value="TonB-dep_rcpt-like"/>
</dbReference>
<dbReference type="InterPro" id="IPR010105">
    <property type="entry name" value="TonB_sidphr_rcpt"/>
</dbReference>
<evidence type="ECO:0000256" key="12">
    <source>
        <dbReference type="ARBA" id="ARBA00023170"/>
    </source>
</evidence>
<dbReference type="PANTHER" id="PTHR32552:SF68">
    <property type="entry name" value="FERRICHROME OUTER MEMBRANE TRANSPORTER_PHAGE RECEPTOR"/>
    <property type="match status" value="1"/>
</dbReference>
<evidence type="ECO:0000259" key="17">
    <source>
        <dbReference type="Pfam" id="PF00593"/>
    </source>
</evidence>
<dbReference type="EMBL" id="QEQK01000008">
    <property type="protein sequence ID" value="PWN55770.1"/>
    <property type="molecule type" value="Genomic_DNA"/>
</dbReference>
<dbReference type="InterPro" id="IPR037066">
    <property type="entry name" value="Plug_dom_sf"/>
</dbReference>
<evidence type="ECO:0000256" key="3">
    <source>
        <dbReference type="ARBA" id="ARBA00022448"/>
    </source>
</evidence>
<dbReference type="GO" id="GO:0009279">
    <property type="term" value="C:cell outer membrane"/>
    <property type="evidence" value="ECO:0007669"/>
    <property type="project" value="UniProtKB-SubCell"/>
</dbReference>
<dbReference type="Proteomes" id="UP000251800">
    <property type="component" value="Unassembled WGS sequence"/>
</dbReference>
<keyword evidence="7 16" id="KW-0732">Signal</keyword>
<keyword evidence="6 14" id="KW-0812">Transmembrane</keyword>
<comment type="subcellular location">
    <subcellularLocation>
        <location evidence="1 14">Cell outer membrane</location>
        <topology evidence="1 14">Multi-pass membrane protein</topology>
    </subcellularLocation>
</comment>
<dbReference type="CDD" id="cd01347">
    <property type="entry name" value="ligand_gated_channel"/>
    <property type="match status" value="1"/>
</dbReference>
<dbReference type="InterPro" id="IPR012910">
    <property type="entry name" value="Plug_dom"/>
</dbReference>
<evidence type="ECO:0000313" key="19">
    <source>
        <dbReference type="EMBL" id="PWN55770.1"/>
    </source>
</evidence>
<dbReference type="PANTHER" id="PTHR32552">
    <property type="entry name" value="FERRICHROME IRON RECEPTOR-RELATED"/>
    <property type="match status" value="1"/>
</dbReference>
<dbReference type="Gene3D" id="2.40.170.20">
    <property type="entry name" value="TonB-dependent receptor, beta-barrel domain"/>
    <property type="match status" value="1"/>
</dbReference>
<keyword evidence="11 14" id="KW-0472">Membrane</keyword>
<feature type="domain" description="TonB-dependent receptor plug" evidence="18">
    <location>
        <begin position="72"/>
        <end position="171"/>
    </location>
</feature>
<feature type="domain" description="TonB-dependent receptor-like beta-barrel" evidence="17">
    <location>
        <begin position="256"/>
        <end position="698"/>
    </location>
</feature>
<evidence type="ECO:0000256" key="10">
    <source>
        <dbReference type="ARBA" id="ARBA00023077"/>
    </source>
</evidence>
<evidence type="ECO:0000256" key="8">
    <source>
        <dbReference type="ARBA" id="ARBA00023004"/>
    </source>
</evidence>
<keyword evidence="12 19" id="KW-0675">Receptor</keyword>
<evidence type="ECO:0000256" key="4">
    <source>
        <dbReference type="ARBA" id="ARBA00022452"/>
    </source>
</evidence>
<evidence type="ECO:0000256" key="9">
    <source>
        <dbReference type="ARBA" id="ARBA00023065"/>
    </source>
</evidence>
<keyword evidence="5" id="KW-0410">Iron transport</keyword>
<dbReference type="InterPro" id="IPR000531">
    <property type="entry name" value="Beta-barrel_TonB"/>
</dbReference>
<keyword evidence="20" id="KW-1185">Reference proteome</keyword>
<organism evidence="19 20">
    <name type="scientific">Abyssibacter profundi</name>
    <dbReference type="NCBI Taxonomy" id="2182787"/>
    <lineage>
        <taxon>Bacteria</taxon>
        <taxon>Pseudomonadati</taxon>
        <taxon>Pseudomonadota</taxon>
        <taxon>Gammaproteobacteria</taxon>
        <taxon>Chromatiales</taxon>
        <taxon>Oceanococcaceae</taxon>
        <taxon>Abyssibacter</taxon>
    </lineage>
</organism>
<comment type="caution">
    <text evidence="19">The sequence shown here is derived from an EMBL/GenBank/DDBJ whole genome shotgun (WGS) entry which is preliminary data.</text>
</comment>
<feature type="signal peptide" evidence="16">
    <location>
        <begin position="1"/>
        <end position="24"/>
    </location>
</feature>
<evidence type="ECO:0000256" key="7">
    <source>
        <dbReference type="ARBA" id="ARBA00022729"/>
    </source>
</evidence>
<keyword evidence="13 14" id="KW-0998">Cell outer membrane</keyword>
<dbReference type="GO" id="GO:0015891">
    <property type="term" value="P:siderophore transport"/>
    <property type="evidence" value="ECO:0007669"/>
    <property type="project" value="InterPro"/>
</dbReference>
<evidence type="ECO:0000256" key="11">
    <source>
        <dbReference type="ARBA" id="ARBA00023136"/>
    </source>
</evidence>
<evidence type="ECO:0000256" key="1">
    <source>
        <dbReference type="ARBA" id="ARBA00004571"/>
    </source>
</evidence>
<dbReference type="RefSeq" id="WP_109720382.1">
    <property type="nucleotide sequence ID" value="NZ_QEQK01000008.1"/>
</dbReference>
<evidence type="ECO:0000256" key="16">
    <source>
        <dbReference type="SAM" id="SignalP"/>
    </source>
</evidence>
<dbReference type="Gene3D" id="2.170.130.10">
    <property type="entry name" value="TonB-dependent receptor, plug domain"/>
    <property type="match status" value="1"/>
</dbReference>
<keyword evidence="4 14" id="KW-1134">Transmembrane beta strand</keyword>
<dbReference type="GO" id="GO:0038023">
    <property type="term" value="F:signaling receptor activity"/>
    <property type="evidence" value="ECO:0007669"/>
    <property type="project" value="InterPro"/>
</dbReference>
<evidence type="ECO:0000313" key="20">
    <source>
        <dbReference type="Proteomes" id="UP000251800"/>
    </source>
</evidence>
<dbReference type="OrthoDB" id="127311at2"/>
<dbReference type="AlphaFoldDB" id="A0A363UK14"/>
<gene>
    <name evidence="19" type="ORF">DEH80_10115</name>
</gene>
<evidence type="ECO:0000256" key="6">
    <source>
        <dbReference type="ARBA" id="ARBA00022692"/>
    </source>
</evidence>
<dbReference type="InterPro" id="IPR036942">
    <property type="entry name" value="Beta-barrel_TonB_sf"/>
</dbReference>